<evidence type="ECO:0000256" key="9">
    <source>
        <dbReference type="RuleBase" id="RU000688"/>
    </source>
</evidence>
<dbReference type="PANTHER" id="PTHR45822">
    <property type="entry name" value="FREE FATTY ACID RECEPTOR 2-RELATED"/>
    <property type="match status" value="1"/>
</dbReference>
<dbReference type="GO" id="GO:0071398">
    <property type="term" value="P:cellular response to fatty acid"/>
    <property type="evidence" value="ECO:0007669"/>
    <property type="project" value="TreeGrafter"/>
</dbReference>
<evidence type="ECO:0000256" key="8">
    <source>
        <dbReference type="ARBA" id="ARBA00023224"/>
    </source>
</evidence>
<feature type="transmembrane region" description="Helical" evidence="10">
    <location>
        <begin position="122"/>
        <end position="147"/>
    </location>
</feature>
<dbReference type="PROSITE" id="PS50262">
    <property type="entry name" value="G_PROTEIN_RECEP_F1_2"/>
    <property type="match status" value="1"/>
</dbReference>
<feature type="transmembrane region" description="Helical" evidence="10">
    <location>
        <begin position="45"/>
        <end position="63"/>
    </location>
</feature>
<feature type="domain" description="G-protein coupled receptors family 1 profile" evidence="11">
    <location>
        <begin position="24"/>
        <end position="277"/>
    </location>
</feature>
<evidence type="ECO:0000313" key="12">
    <source>
        <dbReference type="EMBL" id="KAA0710181.1"/>
    </source>
</evidence>
<feature type="transmembrane region" description="Helical" evidence="10">
    <location>
        <begin position="12"/>
        <end position="33"/>
    </location>
</feature>
<evidence type="ECO:0000313" key="13">
    <source>
        <dbReference type="Proteomes" id="UP000324632"/>
    </source>
</evidence>
<keyword evidence="6 10" id="KW-0472">Membrane</keyword>
<evidence type="ECO:0000256" key="6">
    <source>
        <dbReference type="ARBA" id="ARBA00023136"/>
    </source>
</evidence>
<evidence type="ECO:0000259" key="11">
    <source>
        <dbReference type="PROSITE" id="PS50262"/>
    </source>
</evidence>
<evidence type="ECO:0000256" key="1">
    <source>
        <dbReference type="ARBA" id="ARBA00004651"/>
    </source>
</evidence>
<dbReference type="PRINTS" id="PR00237">
    <property type="entry name" value="GPCRRHODOPSN"/>
</dbReference>
<sequence length="303" mass="35082">MSGDVPTAVFLPIYIITFLIGFPNSVLAFYSCIRKIRSKPFPIDIFMFNLVVSDLIFLTFLPLKMKEAGDNMLWNMSKLLCLVHLFLFFLPIYSTCLFLAAISIERYVCVAFPANYRSPRRITYAIIICVAIWMFCVITSGFGYQVILTHTTPDKPEDMTNHTEPYRCYSNFSTRQLKDLLTMRLVVVVPFFCLPFIICLFCYISAIRILFKLPLIKRRRRLRAIGLALGTVIVFTICFAPYNASHIVGYIKQEDPNWRMKVLMLTTLNAGLDPFIFYCISWEMRNVIKICVQGFFQSINCLK</sequence>
<gene>
    <name evidence="12" type="ORF">E1301_Tti016718</name>
</gene>
<feature type="transmembrane region" description="Helical" evidence="10">
    <location>
        <begin position="222"/>
        <end position="242"/>
    </location>
</feature>
<protein>
    <submittedName>
        <fullName evidence="12">Free fatty acid receptor 3 G-protein coupled receptor 41</fullName>
    </submittedName>
</protein>
<evidence type="ECO:0000256" key="3">
    <source>
        <dbReference type="ARBA" id="ARBA00022692"/>
    </source>
</evidence>
<dbReference type="SUPFAM" id="SSF81321">
    <property type="entry name" value="Family A G protein-coupled receptor-like"/>
    <property type="match status" value="1"/>
</dbReference>
<organism evidence="12 13">
    <name type="scientific">Triplophysa tibetana</name>
    <dbReference type="NCBI Taxonomy" id="1572043"/>
    <lineage>
        <taxon>Eukaryota</taxon>
        <taxon>Metazoa</taxon>
        <taxon>Chordata</taxon>
        <taxon>Craniata</taxon>
        <taxon>Vertebrata</taxon>
        <taxon>Euteleostomi</taxon>
        <taxon>Actinopterygii</taxon>
        <taxon>Neopterygii</taxon>
        <taxon>Teleostei</taxon>
        <taxon>Ostariophysi</taxon>
        <taxon>Cypriniformes</taxon>
        <taxon>Nemacheilidae</taxon>
        <taxon>Triplophysa</taxon>
    </lineage>
</organism>
<evidence type="ECO:0000256" key="10">
    <source>
        <dbReference type="SAM" id="Phobius"/>
    </source>
</evidence>
<dbReference type="InterPro" id="IPR000276">
    <property type="entry name" value="GPCR_Rhodpsn"/>
</dbReference>
<dbReference type="EMBL" id="SOYY01000016">
    <property type="protein sequence ID" value="KAA0710181.1"/>
    <property type="molecule type" value="Genomic_DNA"/>
</dbReference>
<feature type="transmembrane region" description="Helical" evidence="10">
    <location>
        <begin position="185"/>
        <end position="210"/>
    </location>
</feature>
<dbReference type="InterPro" id="IPR017452">
    <property type="entry name" value="GPCR_Rhodpsn_7TM"/>
</dbReference>
<dbReference type="PROSITE" id="PS00237">
    <property type="entry name" value="G_PROTEIN_RECEP_F1_1"/>
    <property type="match status" value="1"/>
</dbReference>
<keyword evidence="13" id="KW-1185">Reference proteome</keyword>
<keyword evidence="2" id="KW-1003">Cell membrane</keyword>
<evidence type="ECO:0000256" key="5">
    <source>
        <dbReference type="ARBA" id="ARBA00023040"/>
    </source>
</evidence>
<evidence type="ECO:0000256" key="7">
    <source>
        <dbReference type="ARBA" id="ARBA00023170"/>
    </source>
</evidence>
<dbReference type="Gene3D" id="1.20.1070.10">
    <property type="entry name" value="Rhodopsin 7-helix transmembrane proteins"/>
    <property type="match status" value="1"/>
</dbReference>
<keyword evidence="3 9" id="KW-0812">Transmembrane</keyword>
<comment type="caution">
    <text evidence="12">The sequence shown here is derived from an EMBL/GenBank/DDBJ whole genome shotgun (WGS) entry which is preliminary data.</text>
</comment>
<keyword evidence="7 9" id="KW-0675">Receptor</keyword>
<dbReference type="GO" id="GO:0004930">
    <property type="term" value="F:G protein-coupled receptor activity"/>
    <property type="evidence" value="ECO:0007669"/>
    <property type="project" value="UniProtKB-KW"/>
</dbReference>
<evidence type="ECO:0000256" key="4">
    <source>
        <dbReference type="ARBA" id="ARBA00022989"/>
    </source>
</evidence>
<keyword evidence="5 9" id="KW-0297">G-protein coupled receptor</keyword>
<feature type="transmembrane region" description="Helical" evidence="10">
    <location>
        <begin position="262"/>
        <end position="280"/>
    </location>
</feature>
<feature type="transmembrane region" description="Helical" evidence="10">
    <location>
        <begin position="83"/>
        <end position="102"/>
    </location>
</feature>
<dbReference type="CDD" id="cd15170">
    <property type="entry name" value="7tmA_FFAR2_FFAR3"/>
    <property type="match status" value="1"/>
</dbReference>
<name>A0A5A9NMN7_9TELE</name>
<dbReference type="InterPro" id="IPR013312">
    <property type="entry name" value="GPR40-rel_orph"/>
</dbReference>
<comment type="similarity">
    <text evidence="9">Belongs to the G-protein coupled receptor 1 family.</text>
</comment>
<dbReference type="PRINTS" id="PR01904">
    <property type="entry name" value="GPR40FAMILY"/>
</dbReference>
<comment type="subcellular location">
    <subcellularLocation>
        <location evidence="1">Cell membrane</location>
        <topology evidence="1">Multi-pass membrane protein</topology>
    </subcellularLocation>
</comment>
<dbReference type="PANTHER" id="PTHR45822:SF3">
    <property type="entry name" value="FREE FATTY ACID RECEPTOR 3-LIKE-RELATED"/>
    <property type="match status" value="1"/>
</dbReference>
<dbReference type="Pfam" id="PF00001">
    <property type="entry name" value="7tm_1"/>
    <property type="match status" value="1"/>
</dbReference>
<accession>A0A5A9NMN7</accession>
<proteinExistence type="inferred from homology"/>
<keyword evidence="8 9" id="KW-0807">Transducer</keyword>
<dbReference type="GO" id="GO:0005886">
    <property type="term" value="C:plasma membrane"/>
    <property type="evidence" value="ECO:0007669"/>
    <property type="project" value="UniProtKB-SubCell"/>
</dbReference>
<dbReference type="Proteomes" id="UP000324632">
    <property type="component" value="Chromosome 16"/>
</dbReference>
<evidence type="ECO:0000256" key="2">
    <source>
        <dbReference type="ARBA" id="ARBA00022475"/>
    </source>
</evidence>
<dbReference type="AlphaFoldDB" id="A0A5A9NMN7"/>
<keyword evidence="4 10" id="KW-1133">Transmembrane helix</keyword>
<reference evidence="12 13" key="1">
    <citation type="journal article" date="2019" name="Mol. Ecol. Resour.">
        <title>Chromosome-level genome assembly of Triplophysa tibetana, a fish adapted to the harsh high-altitude environment of the Tibetan Plateau.</title>
        <authorList>
            <person name="Yang X."/>
            <person name="Liu H."/>
            <person name="Ma Z."/>
            <person name="Zou Y."/>
            <person name="Zou M."/>
            <person name="Mao Y."/>
            <person name="Li X."/>
            <person name="Wang H."/>
            <person name="Chen T."/>
            <person name="Wang W."/>
            <person name="Yang R."/>
        </authorList>
    </citation>
    <scope>NUCLEOTIDE SEQUENCE [LARGE SCALE GENOMIC DNA]</scope>
    <source>
        <strain evidence="12">TTIB1903HZAU</strain>
        <tissue evidence="12">Muscle</tissue>
    </source>
</reference>